<gene>
    <name evidence="2" type="ORF">WMO28_11215</name>
</gene>
<keyword evidence="3" id="KW-1185">Reference proteome</keyword>
<protein>
    <submittedName>
        <fullName evidence="2">Uncharacterized protein</fullName>
    </submittedName>
</protein>
<evidence type="ECO:0000256" key="1">
    <source>
        <dbReference type="SAM" id="MobiDB-lite"/>
    </source>
</evidence>
<name>A0ABV1BGR7_9FIRM</name>
<organism evidence="2 3">
    <name type="scientific">Blautia aquisgranensis</name>
    <dbReference type="NCBI Taxonomy" id="3133153"/>
    <lineage>
        <taxon>Bacteria</taxon>
        <taxon>Bacillati</taxon>
        <taxon>Bacillota</taxon>
        <taxon>Clostridia</taxon>
        <taxon>Lachnospirales</taxon>
        <taxon>Lachnospiraceae</taxon>
        <taxon>Blautia</taxon>
    </lineage>
</organism>
<evidence type="ECO:0000313" key="3">
    <source>
        <dbReference type="Proteomes" id="UP001473063"/>
    </source>
</evidence>
<accession>A0ABV1BGR7</accession>
<feature type="region of interest" description="Disordered" evidence="1">
    <location>
        <begin position="29"/>
        <end position="53"/>
    </location>
</feature>
<dbReference type="Proteomes" id="UP001473063">
    <property type="component" value="Unassembled WGS sequence"/>
</dbReference>
<dbReference type="EMBL" id="JBBMEJ010000013">
    <property type="protein sequence ID" value="MEQ2371495.1"/>
    <property type="molecule type" value="Genomic_DNA"/>
</dbReference>
<comment type="caution">
    <text evidence="2">The sequence shown here is derived from an EMBL/GenBank/DDBJ whole genome shotgun (WGS) entry which is preliminary data.</text>
</comment>
<proteinExistence type="predicted"/>
<feature type="compositionally biased region" description="Basic and acidic residues" evidence="1">
    <location>
        <begin position="33"/>
        <end position="53"/>
    </location>
</feature>
<dbReference type="RefSeq" id="WP_349057035.1">
    <property type="nucleotide sequence ID" value="NZ_JBBMEJ010000013.1"/>
</dbReference>
<evidence type="ECO:0000313" key="2">
    <source>
        <dbReference type="EMBL" id="MEQ2371495.1"/>
    </source>
</evidence>
<sequence>MTREENLLYRRSCPYDAMGDYSLLIEKQQMKSTESEAHPFPAKSKEEPIRQYR</sequence>
<reference evidence="2 3" key="1">
    <citation type="submission" date="2024-03" db="EMBL/GenBank/DDBJ databases">
        <title>Human intestinal bacterial collection.</title>
        <authorList>
            <person name="Pauvert C."/>
            <person name="Hitch T.C.A."/>
            <person name="Clavel T."/>
        </authorList>
    </citation>
    <scope>NUCLEOTIDE SEQUENCE [LARGE SCALE GENOMIC DNA]</scope>
    <source>
        <strain evidence="2 3">CLA-JM-H16</strain>
    </source>
</reference>